<dbReference type="InterPro" id="IPR016166">
    <property type="entry name" value="FAD-bd_PCMH"/>
</dbReference>
<evidence type="ECO:0000256" key="5">
    <source>
        <dbReference type="ARBA" id="ARBA00023002"/>
    </source>
</evidence>
<keyword evidence="8" id="KW-1185">Reference proteome</keyword>
<dbReference type="RefSeq" id="XP_070890224.1">
    <property type="nucleotide sequence ID" value="XM_071028200.1"/>
</dbReference>
<name>A0ABR4M3S3_9EURO</name>
<dbReference type="InterPro" id="IPR006094">
    <property type="entry name" value="Oxid_FAD_bind_N"/>
</dbReference>
<keyword evidence="3" id="KW-0732">Signal</keyword>
<evidence type="ECO:0000256" key="4">
    <source>
        <dbReference type="ARBA" id="ARBA00022827"/>
    </source>
</evidence>
<feature type="domain" description="FAD-binding PCMH-type" evidence="6">
    <location>
        <begin position="56"/>
        <end position="228"/>
    </location>
</feature>
<reference evidence="7 8" key="1">
    <citation type="submission" date="2024-07" db="EMBL/GenBank/DDBJ databases">
        <title>Section-level genome sequencing and comparative genomics of Aspergillus sections Usti and Cavernicolus.</title>
        <authorList>
            <consortium name="Lawrence Berkeley National Laboratory"/>
            <person name="Nybo J.L."/>
            <person name="Vesth T.C."/>
            <person name="Theobald S."/>
            <person name="Frisvad J.C."/>
            <person name="Larsen T.O."/>
            <person name="Kjaerboelling I."/>
            <person name="Rothschild-Mancinelli K."/>
            <person name="Lyhne E.K."/>
            <person name="Kogle M.E."/>
            <person name="Barry K."/>
            <person name="Clum A."/>
            <person name="Na H."/>
            <person name="Ledsgaard L."/>
            <person name="Lin J."/>
            <person name="Lipzen A."/>
            <person name="Kuo A."/>
            <person name="Riley R."/>
            <person name="Mondo S."/>
            <person name="Labutti K."/>
            <person name="Haridas S."/>
            <person name="Pangalinan J."/>
            <person name="Salamov A.A."/>
            <person name="Simmons B.A."/>
            <person name="Magnuson J.K."/>
            <person name="Chen J."/>
            <person name="Drula E."/>
            <person name="Henrissat B."/>
            <person name="Wiebenga A."/>
            <person name="Lubbers R.J."/>
            <person name="Gomes A.C."/>
            <person name="Macurrencykelacurrency M.R."/>
            <person name="Stajich J."/>
            <person name="Grigoriev I.V."/>
            <person name="Mortensen U.H."/>
            <person name="De Vries R.P."/>
            <person name="Baker S.E."/>
            <person name="Andersen M.R."/>
        </authorList>
    </citation>
    <scope>NUCLEOTIDE SEQUENCE [LARGE SCALE GENOMIC DNA]</scope>
    <source>
        <strain evidence="7 8">CBS 449.75</strain>
    </source>
</reference>
<keyword evidence="5" id="KW-0560">Oxidoreductase</keyword>
<dbReference type="PANTHER" id="PTHR42973">
    <property type="entry name" value="BINDING OXIDOREDUCTASE, PUTATIVE (AFU_ORTHOLOGUE AFUA_1G17690)-RELATED"/>
    <property type="match status" value="1"/>
</dbReference>
<dbReference type="PANTHER" id="PTHR42973:SF32">
    <property type="entry name" value="FAD-LINKED OXIDOREDUCTASE AFOF"/>
    <property type="match status" value="1"/>
</dbReference>
<proteinExistence type="inferred from homology"/>
<dbReference type="Proteomes" id="UP001610432">
    <property type="component" value="Unassembled WGS sequence"/>
</dbReference>
<gene>
    <name evidence="7" type="ORF">BJX67DRAFT_343932</name>
</gene>
<organism evidence="7 8">
    <name type="scientific">Aspergillus lucknowensis</name>
    <dbReference type="NCBI Taxonomy" id="176173"/>
    <lineage>
        <taxon>Eukaryota</taxon>
        <taxon>Fungi</taxon>
        <taxon>Dikarya</taxon>
        <taxon>Ascomycota</taxon>
        <taxon>Pezizomycotina</taxon>
        <taxon>Eurotiomycetes</taxon>
        <taxon>Eurotiomycetidae</taxon>
        <taxon>Eurotiales</taxon>
        <taxon>Aspergillaceae</taxon>
        <taxon>Aspergillus</taxon>
        <taxon>Aspergillus subgen. Nidulantes</taxon>
    </lineage>
</organism>
<accession>A0ABR4M3S3</accession>
<dbReference type="Gene3D" id="3.30.465.10">
    <property type="match status" value="1"/>
</dbReference>
<dbReference type="Pfam" id="PF08031">
    <property type="entry name" value="BBE"/>
    <property type="match status" value="1"/>
</dbReference>
<keyword evidence="2" id="KW-0285">Flavoprotein</keyword>
<comment type="caution">
    <text evidence="7">The sequence shown here is derived from an EMBL/GenBank/DDBJ whole genome shotgun (WGS) entry which is preliminary data.</text>
</comment>
<protein>
    <recommendedName>
        <fullName evidence="6">FAD-binding PCMH-type domain-containing protein</fullName>
    </recommendedName>
</protein>
<keyword evidence="4" id="KW-0274">FAD</keyword>
<dbReference type="SUPFAM" id="SSF56176">
    <property type="entry name" value="FAD-binding/transporter-associated domain-like"/>
    <property type="match status" value="1"/>
</dbReference>
<sequence>MLPDSLVVQSILGASAAASTTFPNLTSIFGPYLSQSAEIILPTDKEFPDRLTPRWTDYNKPTYIGAIKPATENDIQITVEIAADQGLPFFTTGGGHGISNYSTFTGLSIDLSNFRTVELDTKENLLTIGGSTKVSQLLDLLWENGKELPLGSCECVGVVGATLGGGISSLQGIHGLLLDALQSVRVVTPSGALLTASRTENADLFWALRGAGSNFGIVTSATYRVSDVVNNGLAMNADFVFPASANRSFFEIMRGFDEDFPKELGITGVAFFNRSSNEPVIAVNAIYYGPQSTGEPLMQPFVDLNPTMSNISTVTSRQLMDAAFFSFFGGNNGACIPNQHINIYTVGLKQTPVPTFESFFNDLDGFWREYPDYQGRLLLQRYANDAVTDVPDEDAAYAQRQVKTFMNIEGFYTDPGIDAAVDSFVGPARDEFARVSGFEEYTVYSNYARGDEGAGAWYGSRKLPELTRLKSKWDPKGLFSVHNPVPVHGGEHGRVDL</sequence>
<dbReference type="InterPro" id="IPR012951">
    <property type="entry name" value="BBE"/>
</dbReference>
<comment type="similarity">
    <text evidence="1">Belongs to the oxygen-dependent FAD-linked oxidoreductase family.</text>
</comment>
<evidence type="ECO:0000313" key="7">
    <source>
        <dbReference type="EMBL" id="KAL2871245.1"/>
    </source>
</evidence>
<evidence type="ECO:0000313" key="8">
    <source>
        <dbReference type="Proteomes" id="UP001610432"/>
    </source>
</evidence>
<evidence type="ECO:0000256" key="2">
    <source>
        <dbReference type="ARBA" id="ARBA00022630"/>
    </source>
</evidence>
<evidence type="ECO:0000259" key="6">
    <source>
        <dbReference type="PROSITE" id="PS51387"/>
    </source>
</evidence>
<dbReference type="Pfam" id="PF01565">
    <property type="entry name" value="FAD_binding_4"/>
    <property type="match status" value="1"/>
</dbReference>
<dbReference type="InterPro" id="IPR050416">
    <property type="entry name" value="FAD-linked_Oxidoreductase"/>
</dbReference>
<dbReference type="Gene3D" id="3.40.462.20">
    <property type="match status" value="1"/>
</dbReference>
<dbReference type="PROSITE" id="PS51387">
    <property type="entry name" value="FAD_PCMH"/>
    <property type="match status" value="1"/>
</dbReference>
<dbReference type="InterPro" id="IPR036318">
    <property type="entry name" value="FAD-bd_PCMH-like_sf"/>
</dbReference>
<dbReference type="EMBL" id="JBFXLQ010000004">
    <property type="protein sequence ID" value="KAL2871245.1"/>
    <property type="molecule type" value="Genomic_DNA"/>
</dbReference>
<evidence type="ECO:0000256" key="1">
    <source>
        <dbReference type="ARBA" id="ARBA00005466"/>
    </source>
</evidence>
<dbReference type="GeneID" id="98143272"/>
<evidence type="ECO:0000256" key="3">
    <source>
        <dbReference type="ARBA" id="ARBA00022729"/>
    </source>
</evidence>
<dbReference type="InterPro" id="IPR016169">
    <property type="entry name" value="FAD-bd_PCMH_sub2"/>
</dbReference>